<dbReference type="UniPathway" id="UPA00258">
    <property type="reaction ID" value="UER00370"/>
</dbReference>
<dbReference type="CDD" id="cd00407">
    <property type="entry name" value="Urease_beta"/>
    <property type="match status" value="1"/>
</dbReference>
<evidence type="ECO:0000256" key="7">
    <source>
        <dbReference type="SAM" id="MobiDB-lite"/>
    </source>
</evidence>
<dbReference type="PIRSF" id="PIRSF001225">
    <property type="entry name" value="Urease_gammabeta"/>
    <property type="match status" value="1"/>
</dbReference>
<comment type="subcellular location">
    <subcellularLocation>
        <location evidence="5">Cytoplasm</location>
    </subcellularLocation>
</comment>
<comment type="subunit">
    <text evidence="5">Heterotrimer of UreA (gamma), UreB (beta) and UreC (alpha) subunits. Three heterotrimers associate to form the active enzyme.</text>
</comment>
<dbReference type="InterPro" id="IPR008223">
    <property type="entry name" value="Urease_gamma-beta_su"/>
</dbReference>
<dbReference type="InterPro" id="IPR012010">
    <property type="entry name" value="Urease_gamma"/>
</dbReference>
<feature type="region of interest" description="Disordered" evidence="7">
    <location>
        <begin position="200"/>
        <end position="232"/>
    </location>
</feature>
<keyword evidence="3 5" id="KW-0378">Hydrolase</keyword>
<dbReference type="InterPro" id="IPR036461">
    <property type="entry name" value="Urease_betasu_sf"/>
</dbReference>
<dbReference type="SUPFAM" id="SSF54111">
    <property type="entry name" value="Urease, gamma-subunit"/>
    <property type="match status" value="1"/>
</dbReference>
<proteinExistence type="inferred from homology"/>
<dbReference type="Gene3D" id="3.30.280.10">
    <property type="entry name" value="Urease, gamma-like subunit"/>
    <property type="match status" value="1"/>
</dbReference>
<comment type="pathway">
    <text evidence="1 5">Nitrogen metabolism; urea degradation; CO(2) and NH(3) from urea (urease route): step 1/1.</text>
</comment>
<dbReference type="HAMAP" id="MF_00739">
    <property type="entry name" value="Urease_gamma"/>
    <property type="match status" value="1"/>
</dbReference>
<dbReference type="GO" id="GO:0009039">
    <property type="term" value="F:urease activity"/>
    <property type="evidence" value="ECO:0007669"/>
    <property type="project" value="UniProtKB-UniRule"/>
</dbReference>
<dbReference type="NCBIfam" id="TIGR00192">
    <property type="entry name" value="urease_beta"/>
    <property type="match status" value="1"/>
</dbReference>
<keyword evidence="9" id="KW-1185">Reference proteome</keyword>
<dbReference type="FunFam" id="2.10.150.10:FF:000001">
    <property type="entry name" value="Urease subunit beta"/>
    <property type="match status" value="1"/>
</dbReference>
<comment type="similarity">
    <text evidence="6">Belongs to the urease beta subunit family.</text>
</comment>
<dbReference type="Pfam" id="PF00547">
    <property type="entry name" value="Urease_gamma"/>
    <property type="match status" value="1"/>
</dbReference>
<dbReference type="InterPro" id="IPR002019">
    <property type="entry name" value="Urease_beta-like"/>
</dbReference>
<dbReference type="NCBIfam" id="NF009671">
    <property type="entry name" value="PRK13192.1"/>
    <property type="match status" value="1"/>
</dbReference>
<comment type="catalytic activity">
    <reaction evidence="4 5">
        <text>urea + 2 H2O + H(+) = hydrogencarbonate + 2 NH4(+)</text>
        <dbReference type="Rhea" id="RHEA:20557"/>
        <dbReference type="ChEBI" id="CHEBI:15377"/>
        <dbReference type="ChEBI" id="CHEBI:15378"/>
        <dbReference type="ChEBI" id="CHEBI:16199"/>
        <dbReference type="ChEBI" id="CHEBI:17544"/>
        <dbReference type="ChEBI" id="CHEBI:28938"/>
        <dbReference type="EC" id="3.5.1.5"/>
    </reaction>
</comment>
<dbReference type="GO" id="GO:0016151">
    <property type="term" value="F:nickel cation binding"/>
    <property type="evidence" value="ECO:0007669"/>
    <property type="project" value="InterPro"/>
</dbReference>
<dbReference type="CDD" id="cd00390">
    <property type="entry name" value="Urease_gamma"/>
    <property type="match status" value="1"/>
</dbReference>
<evidence type="ECO:0000256" key="6">
    <source>
        <dbReference type="HAMAP-Rule" id="MF_01954"/>
    </source>
</evidence>
<evidence type="ECO:0000256" key="3">
    <source>
        <dbReference type="ARBA" id="ARBA00022801"/>
    </source>
</evidence>
<evidence type="ECO:0000313" key="9">
    <source>
        <dbReference type="Proteomes" id="UP000319756"/>
    </source>
</evidence>
<accession>A0A514LKA6</accession>
<reference evidence="9" key="1">
    <citation type="submission" date="2019-01" db="EMBL/GenBank/DDBJ databases">
        <title>Genomic analysis of Salicibibacter sp. NKC3-5.</title>
        <authorList>
            <person name="Oh Y.J."/>
        </authorList>
    </citation>
    <scope>NUCLEOTIDE SEQUENCE [LARGE SCALE GENOMIC DNA]</scope>
    <source>
        <strain evidence="9">NKC3-5</strain>
    </source>
</reference>
<dbReference type="InterPro" id="IPR002026">
    <property type="entry name" value="Urease_gamma/gamma-beta_su"/>
</dbReference>
<protein>
    <recommendedName>
        <fullName evidence="5 6">Multifunctional fusion protein</fullName>
    </recommendedName>
    <domain>
        <recommendedName>
            <fullName evidence="5">Urease subunit gamma</fullName>
            <ecNumber evidence="5">3.5.1.5</ecNumber>
        </recommendedName>
        <alternativeName>
            <fullName evidence="5">Urea amidohydrolase subunit gamma</fullName>
        </alternativeName>
    </domain>
    <domain>
        <recommendedName>
            <fullName evidence="6">Urease subunit beta</fullName>
        </recommendedName>
        <alternativeName>
            <fullName evidence="6">Urea amidohydrolase subunit beta</fullName>
        </alternativeName>
    </domain>
</protein>
<dbReference type="Proteomes" id="UP000319756">
    <property type="component" value="Chromosome"/>
</dbReference>
<dbReference type="GO" id="GO:0035550">
    <property type="term" value="C:urease complex"/>
    <property type="evidence" value="ECO:0007669"/>
    <property type="project" value="InterPro"/>
</dbReference>
<sequence length="232" mass="25907">MKLTPVEQEKLQLFLAGELASKRRERGVKLNYPEATAILSCFVMEGARDGKGVQELMKEGQHVLSPDELMEGVAEMLDSVQVEATFPDGVKLVTIHEPVQIDENRVKPGEWEIQEGKIEINEGRDALELPVKNEGNRSIQVGSHFHFAEANLGLSFNREKAIGMRLDIPSGTAVRFEPDEEKAVTLVPFGGKQSVYGFNNKSNGYMDTRGKKKTREKIDDWEQGVKKHEVGS</sequence>
<dbReference type="PANTHER" id="PTHR33569">
    <property type="entry name" value="UREASE"/>
    <property type="match status" value="1"/>
</dbReference>
<dbReference type="SUPFAM" id="SSF51278">
    <property type="entry name" value="Urease, beta-subunit"/>
    <property type="match status" value="1"/>
</dbReference>
<comment type="similarity">
    <text evidence="5">Belongs to the urease gamma subunit family.</text>
</comment>
<dbReference type="InterPro" id="IPR036463">
    <property type="entry name" value="Urease_gamma_sf"/>
</dbReference>
<dbReference type="PANTHER" id="PTHR33569:SF1">
    <property type="entry name" value="UREASE"/>
    <property type="match status" value="1"/>
</dbReference>
<dbReference type="NCBIfam" id="TIGR00193">
    <property type="entry name" value="urease_gam"/>
    <property type="match status" value="1"/>
</dbReference>
<dbReference type="NCBIfam" id="NF009682">
    <property type="entry name" value="PRK13203.1"/>
    <property type="match status" value="1"/>
</dbReference>
<dbReference type="KEGG" id="sale:EPH95_14560"/>
<evidence type="ECO:0000256" key="4">
    <source>
        <dbReference type="ARBA" id="ARBA00047778"/>
    </source>
</evidence>
<dbReference type="EMBL" id="CP035485">
    <property type="protein sequence ID" value="QDI92262.1"/>
    <property type="molecule type" value="Genomic_DNA"/>
</dbReference>
<dbReference type="Gene3D" id="2.10.150.10">
    <property type="entry name" value="Urease, beta subunit"/>
    <property type="match status" value="1"/>
</dbReference>
<evidence type="ECO:0000256" key="5">
    <source>
        <dbReference type="HAMAP-Rule" id="MF_00739"/>
    </source>
</evidence>
<evidence type="ECO:0000313" key="8">
    <source>
        <dbReference type="EMBL" id="QDI92262.1"/>
    </source>
</evidence>
<dbReference type="InterPro" id="IPR050069">
    <property type="entry name" value="Urease_subunit"/>
</dbReference>
<keyword evidence="2 5" id="KW-0963">Cytoplasm</keyword>
<dbReference type="GO" id="GO:0043419">
    <property type="term" value="P:urea catabolic process"/>
    <property type="evidence" value="ECO:0007669"/>
    <property type="project" value="UniProtKB-UniRule"/>
</dbReference>
<feature type="compositionally biased region" description="Basic and acidic residues" evidence="7">
    <location>
        <begin position="216"/>
        <end position="232"/>
    </location>
</feature>
<dbReference type="OrthoDB" id="9793527at2"/>
<dbReference type="RefSeq" id="WP_142090772.1">
    <property type="nucleotide sequence ID" value="NZ_CP035485.1"/>
</dbReference>
<dbReference type="EC" id="3.5.1.5" evidence="5"/>
<evidence type="ECO:0000256" key="2">
    <source>
        <dbReference type="ARBA" id="ARBA00022490"/>
    </source>
</evidence>
<evidence type="ECO:0000256" key="1">
    <source>
        <dbReference type="ARBA" id="ARBA00004897"/>
    </source>
</evidence>
<gene>
    <name evidence="5 8" type="primary">ureA</name>
    <name evidence="6" type="synonym">ureB</name>
    <name evidence="8" type="ORF">EPH95_14560</name>
</gene>
<dbReference type="AlphaFoldDB" id="A0A514LKA6"/>
<organism evidence="8 9">
    <name type="scientific">Salicibibacter halophilus</name>
    <dbReference type="NCBI Taxonomy" id="2502791"/>
    <lineage>
        <taxon>Bacteria</taxon>
        <taxon>Bacillati</taxon>
        <taxon>Bacillota</taxon>
        <taxon>Bacilli</taxon>
        <taxon>Bacillales</taxon>
        <taxon>Bacillaceae</taxon>
        <taxon>Salicibibacter</taxon>
    </lineage>
</organism>
<dbReference type="Pfam" id="PF00699">
    <property type="entry name" value="Urease_beta"/>
    <property type="match status" value="1"/>
</dbReference>
<dbReference type="HAMAP" id="MF_01954">
    <property type="entry name" value="Urease_beta"/>
    <property type="match status" value="1"/>
</dbReference>
<dbReference type="NCBIfam" id="NF009712">
    <property type="entry name" value="PRK13241.1"/>
    <property type="match status" value="1"/>
</dbReference>
<name>A0A514LKA6_9BACI</name>